<dbReference type="Gene3D" id="4.10.280.10">
    <property type="entry name" value="Helix-loop-helix DNA-binding domain"/>
    <property type="match status" value="1"/>
</dbReference>
<accession>R4XBX0</accession>
<dbReference type="CDD" id="cd11398">
    <property type="entry name" value="bHLHzip_scCBP1"/>
    <property type="match status" value="1"/>
</dbReference>
<sequence length="233" mass="25629">MDPLVNFHPDHDQGDSHLDPALQQSNEITTAPGGFNAYPINFVRTDVPDDIKENSPSSNMLDPVGDVNGSAGLGHQGHMRTGGGGGRTSIMLGEDGKPIPEDQKPPAGTEAYAKMRKVNHKEVERKRRQTINEGLDELAKLIASPHSQPEKNKGAVLQKAVNYIIELKRNENANIEKYTMDKLLCDQQIAELRGQYDHLYQQLQLSQQRAELWKAAANGDETAGAQAKSMDPQ</sequence>
<feature type="compositionally biased region" description="Basic and acidic residues" evidence="3">
    <location>
        <begin position="8"/>
        <end position="18"/>
    </location>
</feature>
<dbReference type="SMART" id="SM00353">
    <property type="entry name" value="HLH"/>
    <property type="match status" value="1"/>
</dbReference>
<evidence type="ECO:0000313" key="6">
    <source>
        <dbReference type="Proteomes" id="UP000013776"/>
    </source>
</evidence>
<dbReference type="eggNOG" id="KOG1318">
    <property type="taxonomic scope" value="Eukaryota"/>
</dbReference>
<dbReference type="SUPFAM" id="SSF47459">
    <property type="entry name" value="HLH, helix-loop-helix DNA-binding domain"/>
    <property type="match status" value="1"/>
</dbReference>
<dbReference type="Proteomes" id="UP000013776">
    <property type="component" value="Unassembled WGS sequence"/>
</dbReference>
<dbReference type="PANTHER" id="PTHR47787:SF1">
    <property type="entry name" value="CENTROMERE-BINDING PROTEIN 1"/>
    <property type="match status" value="1"/>
</dbReference>
<evidence type="ECO:0000313" key="5">
    <source>
        <dbReference type="EMBL" id="CCG81876.1"/>
    </source>
</evidence>
<comment type="caution">
    <text evidence="5">The sequence shown here is derived from an EMBL/GenBank/DDBJ whole genome shotgun (WGS) entry which is preliminary data.</text>
</comment>
<gene>
    <name evidence="5" type="ORF">TAPDE_001753</name>
</gene>
<dbReference type="STRING" id="1097556.R4XBX0"/>
<dbReference type="OrthoDB" id="71302at2759"/>
<name>R4XBX0_TAPDE</name>
<reference evidence="5 6" key="1">
    <citation type="journal article" date="2013" name="MBio">
        <title>Genome sequencing of the plant pathogen Taphrina deformans, the causal agent of peach leaf curl.</title>
        <authorList>
            <person name="Cisse O.H."/>
            <person name="Almeida J.M.G.C.F."/>
            <person name="Fonseca A."/>
            <person name="Kumar A.A."/>
            <person name="Salojaervi J."/>
            <person name="Overmyer K."/>
            <person name="Hauser P.M."/>
            <person name="Pagni M."/>
        </authorList>
    </citation>
    <scope>NUCLEOTIDE SEQUENCE [LARGE SCALE GENOMIC DNA]</scope>
    <source>
        <strain evidence="6">PYCC 5710 / ATCC 11124 / CBS 356.35 / IMI 108563 / JCM 9778 / NBRC 8474</strain>
    </source>
</reference>
<dbReference type="InterPro" id="IPR047206">
    <property type="entry name" value="bHLHzip_scCBP1-like"/>
</dbReference>
<dbReference type="InterPro" id="IPR011598">
    <property type="entry name" value="bHLH_dom"/>
</dbReference>
<dbReference type="AlphaFoldDB" id="R4XBX0"/>
<evidence type="ECO:0000256" key="3">
    <source>
        <dbReference type="SAM" id="MobiDB-lite"/>
    </source>
</evidence>
<dbReference type="PANTHER" id="PTHR47787">
    <property type="entry name" value="CENTROMERE-BINDING PROTEIN 1"/>
    <property type="match status" value="1"/>
</dbReference>
<dbReference type="InterPro" id="IPR036638">
    <property type="entry name" value="HLH_DNA-bd_sf"/>
</dbReference>
<dbReference type="EMBL" id="CAHR02000061">
    <property type="protein sequence ID" value="CCG81876.1"/>
    <property type="molecule type" value="Genomic_DNA"/>
</dbReference>
<dbReference type="VEuPathDB" id="FungiDB:TAPDE_001753"/>
<protein>
    <recommendedName>
        <fullName evidence="4">BHLH domain-containing protein</fullName>
    </recommendedName>
</protein>
<proteinExistence type="predicted"/>
<feature type="domain" description="BHLH" evidence="4">
    <location>
        <begin position="115"/>
        <end position="167"/>
    </location>
</feature>
<evidence type="ECO:0000259" key="4">
    <source>
        <dbReference type="PROSITE" id="PS50888"/>
    </source>
</evidence>
<evidence type="ECO:0000256" key="2">
    <source>
        <dbReference type="ARBA" id="ARBA00023242"/>
    </source>
</evidence>
<organism evidence="5 6">
    <name type="scientific">Taphrina deformans (strain PYCC 5710 / ATCC 11124 / CBS 356.35 / IMI 108563 / JCM 9778 / NBRC 8474)</name>
    <name type="common">Peach leaf curl fungus</name>
    <name type="synonym">Lalaria deformans</name>
    <dbReference type="NCBI Taxonomy" id="1097556"/>
    <lineage>
        <taxon>Eukaryota</taxon>
        <taxon>Fungi</taxon>
        <taxon>Dikarya</taxon>
        <taxon>Ascomycota</taxon>
        <taxon>Taphrinomycotina</taxon>
        <taxon>Taphrinomycetes</taxon>
        <taxon>Taphrinales</taxon>
        <taxon>Taphrinaceae</taxon>
        <taxon>Taphrina</taxon>
    </lineage>
</organism>
<dbReference type="GO" id="GO:0046983">
    <property type="term" value="F:protein dimerization activity"/>
    <property type="evidence" value="ECO:0007669"/>
    <property type="project" value="InterPro"/>
</dbReference>
<feature type="region of interest" description="Disordered" evidence="3">
    <location>
        <begin position="1"/>
        <end position="20"/>
    </location>
</feature>
<evidence type="ECO:0000256" key="1">
    <source>
        <dbReference type="ARBA" id="ARBA00023125"/>
    </source>
</evidence>
<dbReference type="GO" id="GO:0005634">
    <property type="term" value="C:nucleus"/>
    <property type="evidence" value="ECO:0007669"/>
    <property type="project" value="TreeGrafter"/>
</dbReference>
<keyword evidence="6" id="KW-1185">Reference proteome</keyword>
<dbReference type="Pfam" id="PF00010">
    <property type="entry name" value="HLH"/>
    <property type="match status" value="1"/>
</dbReference>
<keyword evidence="2" id="KW-0539">Nucleus</keyword>
<dbReference type="GO" id="GO:0003700">
    <property type="term" value="F:DNA-binding transcription factor activity"/>
    <property type="evidence" value="ECO:0007669"/>
    <property type="project" value="InterPro"/>
</dbReference>
<dbReference type="GO" id="GO:0003677">
    <property type="term" value="F:DNA binding"/>
    <property type="evidence" value="ECO:0007669"/>
    <property type="project" value="UniProtKB-KW"/>
</dbReference>
<dbReference type="PROSITE" id="PS50888">
    <property type="entry name" value="BHLH"/>
    <property type="match status" value="1"/>
</dbReference>
<keyword evidence="1" id="KW-0238">DNA-binding</keyword>